<dbReference type="InterPro" id="IPR018089">
    <property type="entry name" value="OMPdecase_AS"/>
</dbReference>
<dbReference type="GO" id="GO:0004590">
    <property type="term" value="F:orotidine-5'-phosphate decarboxylase activity"/>
    <property type="evidence" value="ECO:0007669"/>
    <property type="project" value="UniProtKB-UniRule"/>
</dbReference>
<evidence type="ECO:0000256" key="5">
    <source>
        <dbReference type="ARBA" id="ARBA00023239"/>
    </source>
</evidence>
<dbReference type="Gene3D" id="3.20.20.70">
    <property type="entry name" value="Aldolase class I"/>
    <property type="match status" value="1"/>
</dbReference>
<feature type="domain" description="Orotidine 5'-phosphate decarboxylase" evidence="8">
    <location>
        <begin position="17"/>
        <end position="278"/>
    </location>
</feature>
<comment type="pathway">
    <text evidence="1 7">Pyrimidine metabolism; UMP biosynthesis via de novo pathway; UMP from orotate: step 2/2.</text>
</comment>
<evidence type="ECO:0000256" key="1">
    <source>
        <dbReference type="ARBA" id="ARBA00004861"/>
    </source>
</evidence>
<organism evidence="9 10">
    <name type="scientific">Treponema ruminis</name>
    <dbReference type="NCBI Taxonomy" id="744515"/>
    <lineage>
        <taxon>Bacteria</taxon>
        <taxon>Pseudomonadati</taxon>
        <taxon>Spirochaetota</taxon>
        <taxon>Spirochaetia</taxon>
        <taxon>Spirochaetales</taxon>
        <taxon>Treponemataceae</taxon>
        <taxon>Treponema</taxon>
    </lineage>
</organism>
<dbReference type="Proteomes" id="UP000518887">
    <property type="component" value="Unassembled WGS sequence"/>
</dbReference>
<comment type="catalytic activity">
    <reaction evidence="6 7">
        <text>orotidine 5'-phosphate + H(+) = UMP + CO2</text>
        <dbReference type="Rhea" id="RHEA:11596"/>
        <dbReference type="ChEBI" id="CHEBI:15378"/>
        <dbReference type="ChEBI" id="CHEBI:16526"/>
        <dbReference type="ChEBI" id="CHEBI:57538"/>
        <dbReference type="ChEBI" id="CHEBI:57865"/>
        <dbReference type="EC" id="4.1.1.23"/>
    </reaction>
</comment>
<keyword evidence="4 7" id="KW-0665">Pyrimidine biosynthesis</keyword>
<dbReference type="SUPFAM" id="SSF51366">
    <property type="entry name" value="Ribulose-phoshate binding barrel"/>
    <property type="match status" value="1"/>
</dbReference>
<dbReference type="GO" id="GO:0044205">
    <property type="term" value="P:'de novo' UMP biosynthetic process"/>
    <property type="evidence" value="ECO:0007669"/>
    <property type="project" value="UniProtKB-UniRule"/>
</dbReference>
<proteinExistence type="inferred from homology"/>
<evidence type="ECO:0000256" key="4">
    <source>
        <dbReference type="ARBA" id="ARBA00022975"/>
    </source>
</evidence>
<dbReference type="CDD" id="cd04725">
    <property type="entry name" value="OMP_decarboxylase_like"/>
    <property type="match status" value="1"/>
</dbReference>
<dbReference type="PANTHER" id="PTHR43375">
    <property type="entry name" value="OROTIDINE 5'-PHOSPHATE DECARBOXYLASE"/>
    <property type="match status" value="1"/>
</dbReference>
<dbReference type="PROSITE" id="PS00156">
    <property type="entry name" value="OMPDECASE"/>
    <property type="match status" value="1"/>
</dbReference>
<dbReference type="UniPathway" id="UPA00070">
    <property type="reaction ID" value="UER00120"/>
</dbReference>
<feature type="active site" description="Proton donor" evidence="7">
    <location>
        <position position="101"/>
    </location>
</feature>
<reference evidence="9 10" key="1">
    <citation type="submission" date="2020-08" db="EMBL/GenBank/DDBJ databases">
        <title>Genomic Encyclopedia of Type Strains, Phase IV (KMG-IV): sequencing the most valuable type-strain genomes for metagenomic binning, comparative biology and taxonomic classification.</title>
        <authorList>
            <person name="Goeker M."/>
        </authorList>
    </citation>
    <scope>NUCLEOTIDE SEQUENCE [LARGE SCALE GENOMIC DNA]</scope>
    <source>
        <strain evidence="9 10">DSM 103462</strain>
    </source>
</reference>
<dbReference type="EMBL" id="JACHFQ010000007">
    <property type="protein sequence ID" value="MBB5226952.1"/>
    <property type="molecule type" value="Genomic_DNA"/>
</dbReference>
<keyword evidence="5 7" id="KW-0456">Lyase</keyword>
<comment type="caution">
    <text evidence="9">The sequence shown here is derived from an EMBL/GenBank/DDBJ whole genome shotgun (WGS) entry which is preliminary data.</text>
</comment>
<evidence type="ECO:0000256" key="3">
    <source>
        <dbReference type="ARBA" id="ARBA00022793"/>
    </source>
</evidence>
<name>A0A7W8LMY5_9SPIR</name>
<protein>
    <recommendedName>
        <fullName evidence="7">Orotidine 5'-phosphate decarboxylase</fullName>
        <ecNumber evidence="7">4.1.1.23</ecNumber>
    </recommendedName>
    <alternativeName>
        <fullName evidence="7">OMP decarboxylase</fullName>
        <shortName evidence="7">OMPDCase</shortName>
        <shortName evidence="7">OMPdecase</shortName>
    </alternativeName>
</protein>
<dbReference type="HAMAP" id="MF_01215">
    <property type="entry name" value="OMPdecase_type2"/>
    <property type="match status" value="1"/>
</dbReference>
<dbReference type="EC" id="4.1.1.23" evidence="7"/>
<dbReference type="RefSeq" id="WP_184660707.1">
    <property type="nucleotide sequence ID" value="NZ_CP031518.1"/>
</dbReference>
<sequence length="313" mass="33813">MTHLMEELRKKSLENGPLCVGLDTDPSYLPESVLKAFDSPVEAILAYNKEIIKRVTSDKSACCFKIQIAYYEAMGIEGLKAYIETIKAVHEAGFIAISDIKRGDIADTAKAYARAHFASGSDFETDIITINPYMGFDTLKPFTEYCKPNSQAGGKGIFVLLRTSNPGMVDIEQQELKAGGRVLDKTGDELEKISAEFKALYPEQNCSPVGAVVGCTEESDARLLRDAYPDIFFLIPGYGAQGGAARIAATLLDKAGGTVNSSRGILCAWKKDESLADSREKGILCLKDIADAAGKACRDSTADLLNAKKELGL</sequence>
<keyword evidence="3 7" id="KW-0210">Decarboxylase</keyword>
<dbReference type="NCBIfam" id="TIGR02127">
    <property type="entry name" value="pyrF_sub2"/>
    <property type="match status" value="1"/>
</dbReference>
<evidence type="ECO:0000313" key="10">
    <source>
        <dbReference type="Proteomes" id="UP000518887"/>
    </source>
</evidence>
<dbReference type="AlphaFoldDB" id="A0A7W8LMY5"/>
<dbReference type="InterPro" id="IPR011995">
    <property type="entry name" value="OMPdecase_type-2"/>
</dbReference>
<evidence type="ECO:0000256" key="2">
    <source>
        <dbReference type="ARBA" id="ARBA00008847"/>
    </source>
</evidence>
<gene>
    <name evidence="7" type="primary">pyrF</name>
    <name evidence="9" type="ORF">HNP76_002340</name>
</gene>
<dbReference type="PANTHER" id="PTHR43375:SF1">
    <property type="entry name" value="OROTIDINE 5'-PHOSPHATE DECARBOXYLASE"/>
    <property type="match status" value="1"/>
</dbReference>
<dbReference type="InterPro" id="IPR011060">
    <property type="entry name" value="RibuloseP-bd_barrel"/>
</dbReference>
<dbReference type="SMART" id="SM00934">
    <property type="entry name" value="OMPdecase"/>
    <property type="match status" value="1"/>
</dbReference>
<comment type="similarity">
    <text evidence="2 7">Belongs to the OMP decarboxylase family. Type 2 subfamily.</text>
</comment>
<evidence type="ECO:0000259" key="8">
    <source>
        <dbReference type="SMART" id="SM00934"/>
    </source>
</evidence>
<dbReference type="GO" id="GO:0006207">
    <property type="term" value="P:'de novo' pyrimidine nucleobase biosynthetic process"/>
    <property type="evidence" value="ECO:0007669"/>
    <property type="project" value="InterPro"/>
</dbReference>
<accession>A0A7W8LMY5</accession>
<keyword evidence="10" id="KW-1185">Reference proteome</keyword>
<evidence type="ECO:0000313" key="9">
    <source>
        <dbReference type="EMBL" id="MBB5226952.1"/>
    </source>
</evidence>
<evidence type="ECO:0000256" key="7">
    <source>
        <dbReference type="HAMAP-Rule" id="MF_01215"/>
    </source>
</evidence>
<dbReference type="InterPro" id="IPR001754">
    <property type="entry name" value="OMPdeCOase_dom"/>
</dbReference>
<evidence type="ECO:0000256" key="6">
    <source>
        <dbReference type="ARBA" id="ARBA00049157"/>
    </source>
</evidence>
<dbReference type="Pfam" id="PF00215">
    <property type="entry name" value="OMPdecase"/>
    <property type="match status" value="1"/>
</dbReference>
<dbReference type="InterPro" id="IPR013785">
    <property type="entry name" value="Aldolase_TIM"/>
</dbReference>